<dbReference type="Proteomes" id="UP000198420">
    <property type="component" value="Unassembled WGS sequence"/>
</dbReference>
<reference evidence="2" key="1">
    <citation type="submission" date="2017-06" db="EMBL/GenBank/DDBJ databases">
        <authorList>
            <person name="Varghese N."/>
            <person name="Submissions S."/>
        </authorList>
    </citation>
    <scope>NUCLEOTIDE SEQUENCE [LARGE SCALE GENOMIC DNA]</scope>
    <source>
        <strain evidence="2">DSM 44485</strain>
    </source>
</reference>
<accession>A0A239HHH5</accession>
<protein>
    <submittedName>
        <fullName evidence="1">Uncharacterized protein</fullName>
    </submittedName>
</protein>
<dbReference type="RefSeq" id="WP_089316979.1">
    <property type="nucleotide sequence ID" value="NZ_FZNP01000031.1"/>
</dbReference>
<name>A0A239HHH5_9ACTN</name>
<sequence length="191" mass="21146">MRVAAWVRLGTEGRLADLVASERARRRLLVADDPRWDDSHLGAAGRAAVKVARVAWLAELRERGELLDTAAAVLAVGVHAELAARGWDREWPDAPETAISGRWPGSRSTGWPERIGANLPVGLVEQVRAACWHSSPIDELREFRDAFPGLLTGVRLREYDELTAQITTPGEIWRAGFGRVLWPDQDGAEQR</sequence>
<keyword evidence="2" id="KW-1185">Reference proteome</keyword>
<dbReference type="EMBL" id="FZNP01000031">
    <property type="protein sequence ID" value="SNS80780.1"/>
    <property type="molecule type" value="Genomic_DNA"/>
</dbReference>
<dbReference type="AlphaFoldDB" id="A0A239HHH5"/>
<dbReference type="OrthoDB" id="3527174at2"/>
<evidence type="ECO:0000313" key="1">
    <source>
        <dbReference type="EMBL" id="SNS80780.1"/>
    </source>
</evidence>
<evidence type="ECO:0000313" key="2">
    <source>
        <dbReference type="Proteomes" id="UP000198420"/>
    </source>
</evidence>
<proteinExistence type="predicted"/>
<organism evidence="1 2">
    <name type="scientific">Actinomadura mexicana</name>
    <dbReference type="NCBI Taxonomy" id="134959"/>
    <lineage>
        <taxon>Bacteria</taxon>
        <taxon>Bacillati</taxon>
        <taxon>Actinomycetota</taxon>
        <taxon>Actinomycetes</taxon>
        <taxon>Streptosporangiales</taxon>
        <taxon>Thermomonosporaceae</taxon>
        <taxon>Actinomadura</taxon>
    </lineage>
</organism>
<gene>
    <name evidence="1" type="ORF">SAMN06265355_13132</name>
</gene>